<dbReference type="HOGENOM" id="CLU_1786634_0_0_1"/>
<organism evidence="3">
    <name type="scientific">Chaetomium thermophilum (strain DSM 1495 / CBS 144.50 / IMI 039719)</name>
    <name type="common">Thermochaetoides thermophila</name>
    <dbReference type="NCBI Taxonomy" id="759272"/>
    <lineage>
        <taxon>Eukaryota</taxon>
        <taxon>Fungi</taxon>
        <taxon>Dikarya</taxon>
        <taxon>Ascomycota</taxon>
        <taxon>Pezizomycotina</taxon>
        <taxon>Sordariomycetes</taxon>
        <taxon>Sordariomycetidae</taxon>
        <taxon>Sordariales</taxon>
        <taxon>Chaetomiaceae</taxon>
        <taxon>Thermochaetoides</taxon>
    </lineage>
</organism>
<evidence type="ECO:0000313" key="2">
    <source>
        <dbReference type="EMBL" id="EGS21331.1"/>
    </source>
</evidence>
<proteinExistence type="inferred from homology"/>
<dbReference type="Pfam" id="PF13489">
    <property type="entry name" value="Methyltransf_23"/>
    <property type="match status" value="1"/>
</dbReference>
<dbReference type="SUPFAM" id="SSF53335">
    <property type="entry name" value="S-adenosyl-L-methionine-dependent methyltransferases"/>
    <property type="match status" value="1"/>
</dbReference>
<evidence type="ECO:0000313" key="3">
    <source>
        <dbReference type="Proteomes" id="UP000008066"/>
    </source>
</evidence>
<dbReference type="OrthoDB" id="2013972at2759"/>
<dbReference type="GO" id="GO:0008168">
    <property type="term" value="F:methyltransferase activity"/>
    <property type="evidence" value="ECO:0007669"/>
    <property type="project" value="TreeGrafter"/>
</dbReference>
<dbReference type="GeneID" id="18257224"/>
<name>G0S4W0_CHATD</name>
<evidence type="ECO:0008006" key="4">
    <source>
        <dbReference type="Google" id="ProtNLM"/>
    </source>
</evidence>
<comment type="similarity">
    <text evidence="1">Belongs to the methyltransferase superfamily. LaeA methyltransferase family.</text>
</comment>
<dbReference type="RefSeq" id="XP_006693627.1">
    <property type="nucleotide sequence ID" value="XM_006693564.1"/>
</dbReference>
<reference evidence="2 3" key="1">
    <citation type="journal article" date="2011" name="Cell">
        <title>Insight into structure and assembly of the nuclear pore complex by utilizing the genome of a eukaryotic thermophile.</title>
        <authorList>
            <person name="Amlacher S."/>
            <person name="Sarges P."/>
            <person name="Flemming D."/>
            <person name="van Noort V."/>
            <person name="Kunze R."/>
            <person name="Devos D.P."/>
            <person name="Arumugam M."/>
            <person name="Bork P."/>
            <person name="Hurt E."/>
        </authorList>
    </citation>
    <scope>NUCLEOTIDE SEQUENCE [LARGE SCALE GENOMIC DNA]</scope>
    <source>
        <strain evidence="3">DSM 1495 / CBS 144.50 / IMI 039719</strain>
    </source>
</reference>
<evidence type="ECO:0000256" key="1">
    <source>
        <dbReference type="ARBA" id="ARBA00038158"/>
    </source>
</evidence>
<gene>
    <name evidence="2" type="ORF">CTHT_0031860</name>
</gene>
<dbReference type="Proteomes" id="UP000008066">
    <property type="component" value="Unassembled WGS sequence"/>
</dbReference>
<dbReference type="PANTHER" id="PTHR43591">
    <property type="entry name" value="METHYLTRANSFERASE"/>
    <property type="match status" value="1"/>
</dbReference>
<dbReference type="EMBL" id="GL988041">
    <property type="protein sequence ID" value="EGS21331.1"/>
    <property type="molecule type" value="Genomic_DNA"/>
</dbReference>
<dbReference type="InterPro" id="IPR029063">
    <property type="entry name" value="SAM-dependent_MTases_sf"/>
</dbReference>
<dbReference type="KEGG" id="cthr:CTHT_0031860"/>
<keyword evidence="3" id="KW-1185">Reference proteome</keyword>
<dbReference type="PANTHER" id="PTHR43591:SF10">
    <property type="entry name" value="ABC TRANSMEMBRANE TYPE-1 DOMAIN-CONTAINING PROTEIN-RELATED"/>
    <property type="match status" value="1"/>
</dbReference>
<dbReference type="AlphaFoldDB" id="G0S4W0"/>
<sequence>MGPNNERHIETMDIVTEVIGTDITPIQPSRVPPNVKFEIDDANQHWTLADESFDLIHARALAGNILNWEKFYQEAYRCLKPGAWFKIQETSFDWRTQKGVIAEDSPMGQWNKVFQEGGKKTGRTLRIVDEDLQERLMKKVGSWMS</sequence>
<protein>
    <recommendedName>
        <fullName evidence="4">Methyltransferase type 11 domain-containing protein</fullName>
    </recommendedName>
</protein>
<dbReference type="Gene3D" id="3.40.50.150">
    <property type="entry name" value="Vaccinia Virus protein VP39"/>
    <property type="match status" value="1"/>
</dbReference>
<accession>G0S4W0</accession>
<dbReference type="CDD" id="cd02440">
    <property type="entry name" value="AdoMet_MTases"/>
    <property type="match status" value="1"/>
</dbReference>
<dbReference type="eggNOG" id="ENOG502QSKG">
    <property type="taxonomic scope" value="Eukaryota"/>
</dbReference>